<comment type="caution">
    <text evidence="5">The sequence shown here is derived from an EMBL/GenBank/DDBJ whole genome shotgun (WGS) entry which is preliminary data.</text>
</comment>
<dbReference type="InterPro" id="IPR006558">
    <property type="entry name" value="LamG-like"/>
</dbReference>
<keyword evidence="6" id="KW-1185">Reference proteome</keyword>
<keyword evidence="1" id="KW-0732">Signal</keyword>
<dbReference type="Gene3D" id="2.60.120.200">
    <property type="match status" value="1"/>
</dbReference>
<dbReference type="Pfam" id="PF13385">
    <property type="entry name" value="Laminin_G_3"/>
    <property type="match status" value="1"/>
</dbReference>
<dbReference type="RefSeq" id="WP_189416178.1">
    <property type="nucleotide sequence ID" value="NZ_BMYZ01000001.1"/>
</dbReference>
<dbReference type="SMART" id="SM00776">
    <property type="entry name" value="NPCBM"/>
    <property type="match status" value="1"/>
</dbReference>
<dbReference type="InterPro" id="IPR008979">
    <property type="entry name" value="Galactose-bd-like_sf"/>
</dbReference>
<dbReference type="EMBL" id="BMYZ01000001">
    <property type="protein sequence ID" value="GGY66248.1"/>
    <property type="molecule type" value="Genomic_DNA"/>
</dbReference>
<organism evidence="5 6">
    <name type="scientific">Cellvibrio zantedeschiae</name>
    <dbReference type="NCBI Taxonomy" id="1237077"/>
    <lineage>
        <taxon>Bacteria</taxon>
        <taxon>Pseudomonadati</taxon>
        <taxon>Pseudomonadota</taxon>
        <taxon>Gammaproteobacteria</taxon>
        <taxon>Cellvibrionales</taxon>
        <taxon>Cellvibrionaceae</taxon>
        <taxon>Cellvibrio</taxon>
    </lineage>
</organism>
<evidence type="ECO:0000256" key="2">
    <source>
        <dbReference type="ARBA" id="ARBA00023157"/>
    </source>
</evidence>
<gene>
    <name evidence="5" type="ORF">GCM10011613_07700</name>
</gene>
<evidence type="ECO:0000313" key="5">
    <source>
        <dbReference type="EMBL" id="GGY66248.1"/>
    </source>
</evidence>
<dbReference type="SUPFAM" id="SSF49899">
    <property type="entry name" value="Concanavalin A-like lectins/glucanases"/>
    <property type="match status" value="1"/>
</dbReference>
<evidence type="ECO:0000313" key="6">
    <source>
        <dbReference type="Proteomes" id="UP000619761"/>
    </source>
</evidence>
<evidence type="ECO:0000256" key="1">
    <source>
        <dbReference type="ARBA" id="ARBA00022729"/>
    </source>
</evidence>
<dbReference type="InterPro" id="IPR035992">
    <property type="entry name" value="Ricin_B-like_lectins"/>
</dbReference>
<feature type="domain" description="Glycosyl hydrolase family 98 putative carbohydrate-binding module" evidence="4">
    <location>
        <begin position="603"/>
        <end position="744"/>
    </location>
</feature>
<protein>
    <recommendedName>
        <fullName evidence="7">Glycosyl hydrolase family 98 putative carbohydrate-binding module domain-containing protein</fullName>
    </recommendedName>
</protein>
<evidence type="ECO:0008006" key="7">
    <source>
        <dbReference type="Google" id="ProtNLM"/>
    </source>
</evidence>
<dbReference type="SMART" id="SM00560">
    <property type="entry name" value="LamGL"/>
    <property type="match status" value="1"/>
</dbReference>
<evidence type="ECO:0000259" key="3">
    <source>
        <dbReference type="SMART" id="SM00560"/>
    </source>
</evidence>
<dbReference type="SUPFAM" id="SSF49785">
    <property type="entry name" value="Galactose-binding domain-like"/>
    <property type="match status" value="1"/>
</dbReference>
<dbReference type="Pfam" id="PF08305">
    <property type="entry name" value="NPCBM"/>
    <property type="match status" value="1"/>
</dbReference>
<keyword evidence="2" id="KW-1015">Disulfide bond</keyword>
<dbReference type="InterPro" id="IPR013320">
    <property type="entry name" value="ConA-like_dom_sf"/>
</dbReference>
<dbReference type="Gene3D" id="2.80.10.50">
    <property type="match status" value="1"/>
</dbReference>
<reference evidence="6" key="1">
    <citation type="journal article" date="2019" name="Int. J. Syst. Evol. Microbiol.">
        <title>The Global Catalogue of Microorganisms (GCM) 10K type strain sequencing project: providing services to taxonomists for standard genome sequencing and annotation.</title>
        <authorList>
            <consortium name="The Broad Institute Genomics Platform"/>
            <consortium name="The Broad Institute Genome Sequencing Center for Infectious Disease"/>
            <person name="Wu L."/>
            <person name="Ma J."/>
        </authorList>
    </citation>
    <scope>NUCLEOTIDE SEQUENCE [LARGE SCALE GENOMIC DNA]</scope>
    <source>
        <strain evidence="6">KCTC 32239</strain>
    </source>
</reference>
<dbReference type="InterPro" id="IPR038637">
    <property type="entry name" value="NPCBM_sf"/>
</dbReference>
<feature type="domain" description="LamG-like jellyroll fold" evidence="3">
    <location>
        <begin position="442"/>
        <end position="589"/>
    </location>
</feature>
<dbReference type="Proteomes" id="UP000619761">
    <property type="component" value="Unassembled WGS sequence"/>
</dbReference>
<proteinExistence type="predicted"/>
<dbReference type="Gene3D" id="2.60.120.1060">
    <property type="entry name" value="NPCBM/NEW2 domain"/>
    <property type="match status" value="1"/>
</dbReference>
<dbReference type="SUPFAM" id="SSF50370">
    <property type="entry name" value="Ricin B-like lectins"/>
    <property type="match status" value="1"/>
</dbReference>
<dbReference type="InterPro" id="IPR013222">
    <property type="entry name" value="Glyco_hyd_98_carb-bd"/>
</dbReference>
<dbReference type="CDD" id="cd00161">
    <property type="entry name" value="beta-trefoil_Ricin-like"/>
    <property type="match status" value="1"/>
</dbReference>
<dbReference type="PROSITE" id="PS50231">
    <property type="entry name" value="RICIN_B_LECTIN"/>
    <property type="match status" value="1"/>
</dbReference>
<evidence type="ECO:0000259" key="4">
    <source>
        <dbReference type="SMART" id="SM00776"/>
    </source>
</evidence>
<sequence>MNSADEGAALVQTDCSQFRANWEVNPLSGSDYQIVSQDNNWCIGRSNLGSDTLTMTNCMQASANLWRFNLASKMDLLSSETRNGIYEIRSSGEKSKCLSLSTKSSVAEINTKQAECVRDSGQRWMLVGKLPDTAAKTELNLLVIAKPESKIPGMPERKTSTSARQKQRFWSETALPRFFHDYTNGRVKLNVYYYESPYVLTSFVDGGAVTPPDIPEDMDIILNAGWFDGILINHSAPIGGGLVTFAVSMNGFNGAFSNVPIDDSSPLFFGNDMAQLGGSVHEFMHQLDYYFEQPGLGYLRKITQLCTPTGAGMLDCGADEPIVGNYRDNTDNLGTWLAFYRDYLNGFLWSGTAGFGEPVWANSFKIRNRNSPAIPGGPFGGFSSRSTCLNLTTPLAKFAYDTSTNRNHGIINNANQSNTWSGSGFIFDGIDDYLKISNLVGDDFTISFWIKSDQVFSEGTPEGVGLVYAGADNGSGFELRGVRTSAGPDSLKFTVGNVSVQSSSDVTTNTWKHIAVVRSKTNGTTLIYVNGILEGSVSTGNVRLNGNPIIKIGSAFPFPNRIGYTSSYNDHFKGEMTDFCVSNTAMSNQEVATLATGRNIHSGPGTIYLSDMAMKSWTNGWGPIGIDKSTSGGTLSLDEKTYAKGLGPHAPSTIVYQVNGMAKRFTSDIGIDDNAKEHLSSAEFLVYGDGKLLYRSGDKYDNDPVVTVDLDISDVIELKLVTTEGQTNGTYADHTDWADAKVTLK</sequence>
<accession>A0ABQ3ATF2</accession>
<name>A0ABQ3ATF2_9GAMM</name>